<proteinExistence type="predicted"/>
<organism evidence="1 2">
    <name type="scientific">Olleya sediminilitoris</name>
    <dbReference type="NCBI Taxonomy" id="2795739"/>
    <lineage>
        <taxon>Bacteria</taxon>
        <taxon>Pseudomonadati</taxon>
        <taxon>Bacteroidota</taxon>
        <taxon>Flavobacteriia</taxon>
        <taxon>Flavobacteriales</taxon>
        <taxon>Flavobacteriaceae</taxon>
    </lineage>
</organism>
<accession>A0ABS1WNR6</accession>
<name>A0ABS1WNR6_9FLAO</name>
<evidence type="ECO:0000313" key="1">
    <source>
        <dbReference type="EMBL" id="MBL7560765.1"/>
    </source>
</evidence>
<dbReference type="EMBL" id="JAEMEF010000013">
    <property type="protein sequence ID" value="MBL7560765.1"/>
    <property type="molecule type" value="Genomic_DNA"/>
</dbReference>
<evidence type="ECO:0000313" key="2">
    <source>
        <dbReference type="Proteomes" id="UP000605013"/>
    </source>
</evidence>
<gene>
    <name evidence="1" type="ORF">JAO71_13230</name>
</gene>
<comment type="caution">
    <text evidence="1">The sequence shown here is derived from an EMBL/GenBank/DDBJ whole genome shotgun (WGS) entry which is preliminary data.</text>
</comment>
<dbReference type="Proteomes" id="UP000605013">
    <property type="component" value="Unassembled WGS sequence"/>
</dbReference>
<keyword evidence="2" id="KW-1185">Reference proteome</keyword>
<sequence>MRIIFFLMFLILNGCKSSPTIYKGYVYHENKPLVNVSVIKEYAIDSKDSTLTDSSGYFELQKEPNFLVSLIFIKENFRSETIPSVWTQHGEKVKYTFLNKVFDTVRLNKSTVKQ</sequence>
<dbReference type="RefSeq" id="WP_203001282.1">
    <property type="nucleotide sequence ID" value="NZ_JAEMEF010000013.1"/>
</dbReference>
<protein>
    <recommendedName>
        <fullName evidence="3">Carboxypeptidase-like regulatory domain-containing protein</fullName>
    </recommendedName>
</protein>
<dbReference type="SUPFAM" id="SSF49464">
    <property type="entry name" value="Carboxypeptidase regulatory domain-like"/>
    <property type="match status" value="1"/>
</dbReference>
<evidence type="ECO:0008006" key="3">
    <source>
        <dbReference type="Google" id="ProtNLM"/>
    </source>
</evidence>
<dbReference type="Gene3D" id="2.60.40.1120">
    <property type="entry name" value="Carboxypeptidase-like, regulatory domain"/>
    <property type="match status" value="1"/>
</dbReference>
<reference evidence="1 2" key="1">
    <citation type="submission" date="2020-12" db="EMBL/GenBank/DDBJ databases">
        <title>Olleya sediminilitoris sp. nov., isolated from a tidal flat.</title>
        <authorList>
            <person name="Park S."/>
            <person name="Yoon J.-H."/>
        </authorList>
    </citation>
    <scope>NUCLEOTIDE SEQUENCE [LARGE SCALE GENOMIC DNA]</scope>
    <source>
        <strain evidence="1 2">YSTF-M6</strain>
    </source>
</reference>
<dbReference type="InterPro" id="IPR008969">
    <property type="entry name" value="CarboxyPept-like_regulatory"/>
</dbReference>